<gene>
    <name evidence="1" type="ORF">ACFHYQ_14635</name>
</gene>
<sequence>MSSRLARSRARRRKRRARAQVAALGVTIAAGGAFAVAGPIFHVADPPGTATPAGVAAPASTEAPIEAPIEAAAETAAKSGGTSAAKASGPSKFTDKKAAAYFRSRWKDGTAKRVRDIRTTGRYLRIYTNLPENAGNSKTAITLCKRGLEYLEEQGERNPVVFVQAKYGGNGNPVLANVLGPDDADCRVTHPKPR</sequence>
<organism evidence="1 2">
    <name type="scientific">Sphaerimonospora cavernae</name>
    <dbReference type="NCBI Taxonomy" id="1740611"/>
    <lineage>
        <taxon>Bacteria</taxon>
        <taxon>Bacillati</taxon>
        <taxon>Actinomycetota</taxon>
        <taxon>Actinomycetes</taxon>
        <taxon>Streptosporangiales</taxon>
        <taxon>Streptosporangiaceae</taxon>
        <taxon>Sphaerimonospora</taxon>
    </lineage>
</organism>
<dbReference type="Proteomes" id="UP001589870">
    <property type="component" value="Unassembled WGS sequence"/>
</dbReference>
<reference evidence="1 2" key="1">
    <citation type="submission" date="2024-09" db="EMBL/GenBank/DDBJ databases">
        <authorList>
            <person name="Sun Q."/>
            <person name="Mori K."/>
        </authorList>
    </citation>
    <scope>NUCLEOTIDE SEQUENCE [LARGE SCALE GENOMIC DNA]</scope>
    <source>
        <strain evidence="1 2">TBRC 1851</strain>
    </source>
</reference>
<dbReference type="EMBL" id="JBHMQT010000032">
    <property type="protein sequence ID" value="MFC0863535.1"/>
    <property type="molecule type" value="Genomic_DNA"/>
</dbReference>
<name>A0ABV6U515_9ACTN</name>
<protein>
    <submittedName>
        <fullName evidence="1">Uncharacterized protein</fullName>
    </submittedName>
</protein>
<comment type="caution">
    <text evidence="1">The sequence shown here is derived from an EMBL/GenBank/DDBJ whole genome shotgun (WGS) entry which is preliminary data.</text>
</comment>
<proteinExistence type="predicted"/>
<keyword evidence="2" id="KW-1185">Reference proteome</keyword>
<evidence type="ECO:0000313" key="1">
    <source>
        <dbReference type="EMBL" id="MFC0863535.1"/>
    </source>
</evidence>
<dbReference type="RefSeq" id="WP_394301676.1">
    <property type="nucleotide sequence ID" value="NZ_JBHMQT010000032.1"/>
</dbReference>
<accession>A0ABV6U515</accession>
<evidence type="ECO:0000313" key="2">
    <source>
        <dbReference type="Proteomes" id="UP001589870"/>
    </source>
</evidence>